<evidence type="ECO:0000256" key="3">
    <source>
        <dbReference type="ARBA" id="ARBA00022723"/>
    </source>
</evidence>
<feature type="domain" description="Desulfoferrodoxin ferrous iron-binding" evidence="6">
    <location>
        <begin position="44"/>
        <end position="127"/>
    </location>
</feature>
<sequence length="129" mass="14324">MSEKEPKFYACGKCGVVIEEIHGGKTSYSCDGIELTELSANTSEGAHEKHLPVVERSGNKVTVKVGSVFHPMSEEHSIEWIYLKTKKGCQRINLKSSDEPAAEFILTDGDEPEAAYAYCNLHGFWKTEI</sequence>
<accession>A0AB73T9W0</accession>
<dbReference type="GO" id="GO:0016491">
    <property type="term" value="F:oxidoreductase activity"/>
    <property type="evidence" value="ECO:0007669"/>
    <property type="project" value="InterPro"/>
</dbReference>
<dbReference type="PANTHER" id="PTHR36541">
    <property type="entry name" value="SUPEROXIDE REDUCTASE-RELATED"/>
    <property type="match status" value="1"/>
</dbReference>
<name>A0AB73T9W0_9FIRM</name>
<reference evidence="7 8" key="1">
    <citation type="submission" date="2018-05" db="EMBL/GenBank/DDBJ databases">
        <authorList>
            <person name="Goeker M."/>
            <person name="Huntemann M."/>
            <person name="Clum A."/>
            <person name="Pillay M."/>
            <person name="Palaniappan K."/>
            <person name="Varghese N."/>
            <person name="Mikhailova N."/>
            <person name="Stamatis D."/>
            <person name="Reddy T."/>
            <person name="Daum C."/>
            <person name="Shapiro N."/>
            <person name="Ivanova N."/>
            <person name="Kyrpides N."/>
            <person name="Woyke T."/>
        </authorList>
    </citation>
    <scope>NUCLEOTIDE SEQUENCE [LARGE SCALE GENOMIC DNA]</scope>
    <source>
        <strain evidence="7 8">DSM 26524</strain>
    </source>
</reference>
<dbReference type="InterPro" id="IPR002742">
    <property type="entry name" value="Desulfoferrodoxin_Fe-bd_dom"/>
</dbReference>
<keyword evidence="8" id="KW-1185">Reference proteome</keyword>
<protein>
    <submittedName>
        <fullName evidence="7">Superoxide reductase</fullName>
    </submittedName>
</protein>
<evidence type="ECO:0000256" key="2">
    <source>
        <dbReference type="ARBA" id="ARBA00022448"/>
    </source>
</evidence>
<dbReference type="AlphaFoldDB" id="A0AB73T9W0"/>
<organism evidence="7 8">
    <name type="scientific">Murimonas intestini</name>
    <dbReference type="NCBI Taxonomy" id="1337051"/>
    <lineage>
        <taxon>Bacteria</taxon>
        <taxon>Bacillati</taxon>
        <taxon>Bacillota</taxon>
        <taxon>Clostridia</taxon>
        <taxon>Lachnospirales</taxon>
        <taxon>Lachnospiraceae</taxon>
        <taxon>Murimonas</taxon>
    </lineage>
</organism>
<proteinExistence type="inferred from homology"/>
<keyword evidence="2" id="KW-0813">Transport</keyword>
<evidence type="ECO:0000256" key="5">
    <source>
        <dbReference type="ARBA" id="ARBA00023004"/>
    </source>
</evidence>
<comment type="caution">
    <text evidence="7">The sequence shown here is derived from an EMBL/GenBank/DDBJ whole genome shotgun (WGS) entry which is preliminary data.</text>
</comment>
<evidence type="ECO:0000313" key="7">
    <source>
        <dbReference type="EMBL" id="PWJ79037.1"/>
    </source>
</evidence>
<gene>
    <name evidence="7" type="ORF">C7383_101414</name>
</gene>
<evidence type="ECO:0000256" key="1">
    <source>
        <dbReference type="ARBA" id="ARBA00005941"/>
    </source>
</evidence>
<dbReference type="Pfam" id="PF01880">
    <property type="entry name" value="Desulfoferrodox"/>
    <property type="match status" value="1"/>
</dbReference>
<evidence type="ECO:0000256" key="4">
    <source>
        <dbReference type="ARBA" id="ARBA00022982"/>
    </source>
</evidence>
<dbReference type="PANTHER" id="PTHR36541:SF1">
    <property type="entry name" value="SUPEROXIDE REDUCTASE-RELATED"/>
    <property type="match status" value="1"/>
</dbReference>
<dbReference type="EMBL" id="QGGY01000001">
    <property type="protein sequence ID" value="PWJ79037.1"/>
    <property type="molecule type" value="Genomic_DNA"/>
</dbReference>
<dbReference type="InterPro" id="IPR036073">
    <property type="entry name" value="Desulfoferrodoxin_Fe-bd_dom_sf"/>
</dbReference>
<dbReference type="Proteomes" id="UP000245412">
    <property type="component" value="Unassembled WGS sequence"/>
</dbReference>
<dbReference type="SUPFAM" id="SSF49367">
    <property type="entry name" value="Superoxide reductase-like"/>
    <property type="match status" value="1"/>
</dbReference>
<dbReference type="RefSeq" id="WP_109624465.1">
    <property type="nucleotide sequence ID" value="NZ_CABJAT010000001.1"/>
</dbReference>
<evidence type="ECO:0000313" key="8">
    <source>
        <dbReference type="Proteomes" id="UP000245412"/>
    </source>
</evidence>
<keyword evidence="5" id="KW-0408">Iron</keyword>
<evidence type="ECO:0000259" key="6">
    <source>
        <dbReference type="Pfam" id="PF01880"/>
    </source>
</evidence>
<dbReference type="NCBIfam" id="TIGR00332">
    <property type="entry name" value="neela_ferrous"/>
    <property type="match status" value="1"/>
</dbReference>
<dbReference type="Gene3D" id="2.60.40.730">
    <property type="entry name" value="SOR catalytic domain"/>
    <property type="match status" value="1"/>
</dbReference>
<dbReference type="GO" id="GO:0005506">
    <property type="term" value="F:iron ion binding"/>
    <property type="evidence" value="ECO:0007669"/>
    <property type="project" value="InterPro"/>
</dbReference>
<keyword evidence="4" id="KW-0249">Electron transport</keyword>
<dbReference type="InterPro" id="IPR051233">
    <property type="entry name" value="Desulfoferrodoxin_SOR"/>
</dbReference>
<keyword evidence="3" id="KW-0479">Metal-binding</keyword>
<comment type="similarity">
    <text evidence="1">Belongs to the desulfoferrodoxin family.</text>
</comment>